<dbReference type="InterPro" id="IPR046342">
    <property type="entry name" value="CBS_dom_sf"/>
</dbReference>
<dbReference type="SUPFAM" id="SSF50346">
    <property type="entry name" value="PRC-barrel domain"/>
    <property type="match status" value="1"/>
</dbReference>
<reference evidence="2" key="1">
    <citation type="submission" date="2020-05" db="EMBL/GenBank/DDBJ databases">
        <authorList>
            <person name="Chiriac C."/>
            <person name="Salcher M."/>
            <person name="Ghai R."/>
            <person name="Kavagutti S V."/>
        </authorList>
    </citation>
    <scope>NUCLEOTIDE SEQUENCE</scope>
</reference>
<gene>
    <name evidence="2" type="ORF">UFOPK3992_00590</name>
</gene>
<dbReference type="InterPro" id="IPR011033">
    <property type="entry name" value="PRC_barrel-like_sf"/>
</dbReference>
<dbReference type="InterPro" id="IPR006668">
    <property type="entry name" value="Mg_transptr_MgtE_intracell_dom"/>
</dbReference>
<dbReference type="SMART" id="SM00924">
    <property type="entry name" value="MgtE_N"/>
    <property type="match status" value="1"/>
</dbReference>
<dbReference type="InterPro" id="IPR058838">
    <property type="entry name" value="SH3_actinomycetes"/>
</dbReference>
<dbReference type="SUPFAM" id="SSF158791">
    <property type="entry name" value="MgtE N-terminal domain-like"/>
    <property type="match status" value="1"/>
</dbReference>
<dbReference type="AlphaFoldDB" id="A0A6J7P6U3"/>
<evidence type="ECO:0000259" key="1">
    <source>
        <dbReference type="PROSITE" id="PS51371"/>
    </source>
</evidence>
<protein>
    <submittedName>
        <fullName evidence="2">Unannotated protein</fullName>
    </submittedName>
</protein>
<dbReference type="Pfam" id="PF26205">
    <property type="entry name" value="SH3_actinomycetes"/>
    <property type="match status" value="1"/>
</dbReference>
<dbReference type="CDD" id="cd04606">
    <property type="entry name" value="CBS_pair_Mg_transporter"/>
    <property type="match status" value="1"/>
</dbReference>
<dbReference type="Gene3D" id="1.25.60.10">
    <property type="entry name" value="MgtE N-terminal domain-like"/>
    <property type="match status" value="1"/>
</dbReference>
<dbReference type="PROSITE" id="PS51371">
    <property type="entry name" value="CBS"/>
    <property type="match status" value="2"/>
</dbReference>
<dbReference type="GO" id="GO:0015095">
    <property type="term" value="F:magnesium ion transmembrane transporter activity"/>
    <property type="evidence" value="ECO:0007669"/>
    <property type="project" value="InterPro"/>
</dbReference>
<sequence>MTGATARVFVARLAGTAVFDPSGDQVGKVRDLVVMLRHGINRPRVLGLVVEVQPRRRIFVPMTRVTSIDPGQVVTTGLVNLRRFEQRASETLVMGELLDRSLTMVETGEGVTVLDVGIEQDRLRDWAIASLFVRKAGGGLRRRGPTLTVPWEDVSGLSLTVGAQGADALLAALDTMRPADLANLLQDLPPKRQVEVARALDDERLADVLEELPEDDAVKIVSMLETGRAADVFEEMDPGDAADLLSELTPESAAEILSLMEPDEADDLRRLLSYDDYTAGGMMTTEPIMVLPDATVAEALASIRNPDVSPSLAAQVYVVRPPLETPTGRFLGVVHFQRLLREPPSTLVSAIADTGLEPIGPDYPLESLTRYFAAYNLVALPVVDEAGRLLGAVTVDDVIDHMLPKDWRDNSRALDDAPGEGVSDGR</sequence>
<dbReference type="PANTHER" id="PTHR43773">
    <property type="entry name" value="MAGNESIUM TRANSPORTER MGTE"/>
    <property type="match status" value="1"/>
</dbReference>
<feature type="domain" description="CBS" evidence="1">
    <location>
        <begin position="283"/>
        <end position="349"/>
    </location>
</feature>
<dbReference type="EMBL" id="CAFBOZ010000065">
    <property type="protein sequence ID" value="CAB5000235.1"/>
    <property type="molecule type" value="Genomic_DNA"/>
</dbReference>
<dbReference type="SUPFAM" id="SSF54631">
    <property type="entry name" value="CBS-domain pair"/>
    <property type="match status" value="1"/>
</dbReference>
<dbReference type="PANTHER" id="PTHR43773:SF1">
    <property type="entry name" value="MAGNESIUM TRANSPORTER MGTE"/>
    <property type="match status" value="1"/>
</dbReference>
<accession>A0A6J7P6U3</accession>
<proteinExistence type="predicted"/>
<dbReference type="InterPro" id="IPR006669">
    <property type="entry name" value="MgtE_transporter"/>
</dbReference>
<evidence type="ECO:0000313" key="2">
    <source>
        <dbReference type="EMBL" id="CAB5000235.1"/>
    </source>
</evidence>
<organism evidence="2">
    <name type="scientific">freshwater metagenome</name>
    <dbReference type="NCBI Taxonomy" id="449393"/>
    <lineage>
        <taxon>unclassified sequences</taxon>
        <taxon>metagenomes</taxon>
        <taxon>ecological metagenomes</taxon>
    </lineage>
</organism>
<dbReference type="Pfam" id="PF00571">
    <property type="entry name" value="CBS"/>
    <property type="match status" value="2"/>
</dbReference>
<feature type="domain" description="CBS" evidence="1">
    <location>
        <begin position="352"/>
        <end position="410"/>
    </location>
</feature>
<dbReference type="InterPro" id="IPR000644">
    <property type="entry name" value="CBS_dom"/>
</dbReference>
<dbReference type="Gene3D" id="3.10.580.10">
    <property type="entry name" value="CBS-domain"/>
    <property type="match status" value="1"/>
</dbReference>
<name>A0A6J7P6U3_9ZZZZ</name>
<dbReference type="Pfam" id="PF03448">
    <property type="entry name" value="MgtE_N"/>
    <property type="match status" value="1"/>
</dbReference>
<dbReference type="GO" id="GO:0016020">
    <property type="term" value="C:membrane"/>
    <property type="evidence" value="ECO:0007669"/>
    <property type="project" value="InterPro"/>
</dbReference>
<dbReference type="InterPro" id="IPR038076">
    <property type="entry name" value="MgtE_N_sf"/>
</dbReference>